<evidence type="ECO:0000256" key="6">
    <source>
        <dbReference type="SAM" id="MobiDB-lite"/>
    </source>
</evidence>
<dbReference type="GO" id="GO:0000028">
    <property type="term" value="P:ribosomal small subunit assembly"/>
    <property type="evidence" value="ECO:0007669"/>
    <property type="project" value="TreeGrafter"/>
</dbReference>
<evidence type="ECO:0000256" key="5">
    <source>
        <dbReference type="ARBA" id="ARBA00030975"/>
    </source>
</evidence>
<evidence type="ECO:0000256" key="4">
    <source>
        <dbReference type="ARBA" id="ARBA00023134"/>
    </source>
</evidence>
<dbReference type="NCBIfam" id="TIGR00231">
    <property type="entry name" value="small_GTP"/>
    <property type="match status" value="1"/>
</dbReference>
<evidence type="ECO:0000313" key="8">
    <source>
        <dbReference type="EMBL" id="KAK7580307.1"/>
    </source>
</evidence>
<dbReference type="InterPro" id="IPR009019">
    <property type="entry name" value="KH_sf_prok-type"/>
</dbReference>
<gene>
    <name evidence="8" type="ORF">V9T40_000936</name>
</gene>
<dbReference type="PANTHER" id="PTHR42698">
    <property type="entry name" value="GTPASE ERA"/>
    <property type="match status" value="1"/>
</dbReference>
<dbReference type="GO" id="GO:0005759">
    <property type="term" value="C:mitochondrial matrix"/>
    <property type="evidence" value="ECO:0007669"/>
    <property type="project" value="TreeGrafter"/>
</dbReference>
<dbReference type="InterPro" id="IPR006073">
    <property type="entry name" value="GTP-bd"/>
</dbReference>
<evidence type="ECO:0000256" key="2">
    <source>
        <dbReference type="ARBA" id="ARBA00019149"/>
    </source>
</evidence>
<dbReference type="GO" id="GO:0019843">
    <property type="term" value="F:rRNA binding"/>
    <property type="evidence" value="ECO:0007669"/>
    <property type="project" value="TreeGrafter"/>
</dbReference>
<dbReference type="Pfam" id="PF01926">
    <property type="entry name" value="MMR_HSR1"/>
    <property type="match status" value="1"/>
</dbReference>
<keyword evidence="3" id="KW-0547">Nucleotide-binding</keyword>
<comment type="similarity">
    <text evidence="1">Belongs to the TRAFAC class TrmE-Era-EngA-EngB-Septin-like GTPase superfamily. Era GTPase family.</text>
</comment>
<dbReference type="Proteomes" id="UP001367676">
    <property type="component" value="Unassembled WGS sequence"/>
</dbReference>
<dbReference type="InterPro" id="IPR027417">
    <property type="entry name" value="P-loop_NTPase"/>
</dbReference>
<feature type="domain" description="G" evidence="7">
    <location>
        <begin position="51"/>
        <end position="173"/>
    </location>
</feature>
<dbReference type="GO" id="GO:0005525">
    <property type="term" value="F:GTP binding"/>
    <property type="evidence" value="ECO:0007669"/>
    <property type="project" value="UniProtKB-KW"/>
</dbReference>
<name>A0AAN9TAH4_9HEMI</name>
<protein>
    <recommendedName>
        <fullName evidence="2">GTPase Era, mitochondrial</fullName>
    </recommendedName>
    <alternativeName>
        <fullName evidence="5">ERA-like protein 1</fullName>
    </alternativeName>
</protein>
<dbReference type="CDD" id="cd04163">
    <property type="entry name" value="Era"/>
    <property type="match status" value="1"/>
</dbReference>
<evidence type="ECO:0000313" key="9">
    <source>
        <dbReference type="Proteomes" id="UP001367676"/>
    </source>
</evidence>
<evidence type="ECO:0000259" key="7">
    <source>
        <dbReference type="Pfam" id="PF01926"/>
    </source>
</evidence>
<feature type="region of interest" description="Disordered" evidence="6">
    <location>
        <begin position="361"/>
        <end position="380"/>
    </location>
</feature>
<sequence>MFKKLLPLLNHDTYLWGSPIKKATCRFFSASSTAVEDSNSSNEKQDRKVLKVAIVGVPNAGKSTFINQIVGRNICAISRKVHTTRCCARAVINVDNTQLIFLDTPGVVSAKEGLKFRLEHSCLVDTENAMQEADVIGVLHDVSNQYTKFKLDPKILRLLYHYSQKHSFLILNKTDALKKRRDLLDCVRILTKQDDKSKHVQILNDDLNEISLQEMLSDEVGWAHFHDVFMVSGLTGDGVGDIQIYLTNLARPGQWIFSEELFTDQNEVKVIVDTIFSKLLDHVPYEVPYNVKIQIEYFDVADDGSISIIANLLARTERIRYFVVGEKGETIRKVAADAEQGLKQFYLNDVHIKLVVKKDSKFDSSKSSDEDDKEKLRRLS</sequence>
<evidence type="ECO:0000256" key="3">
    <source>
        <dbReference type="ARBA" id="ARBA00022741"/>
    </source>
</evidence>
<comment type="caution">
    <text evidence="8">The sequence shown here is derived from an EMBL/GenBank/DDBJ whole genome shotgun (WGS) entry which is preliminary data.</text>
</comment>
<dbReference type="InterPro" id="IPR005225">
    <property type="entry name" value="Small_GTP-bd"/>
</dbReference>
<dbReference type="CDD" id="cd22534">
    <property type="entry name" value="KH-II_Era"/>
    <property type="match status" value="1"/>
</dbReference>
<dbReference type="HAMAP" id="MF_00367">
    <property type="entry name" value="GTPase_Era"/>
    <property type="match status" value="1"/>
</dbReference>
<dbReference type="Gene3D" id="3.30.300.20">
    <property type="match status" value="1"/>
</dbReference>
<reference evidence="8 9" key="1">
    <citation type="submission" date="2024-03" db="EMBL/GenBank/DDBJ databases">
        <title>Adaptation during the transition from Ophiocordyceps entomopathogen to insect associate is accompanied by gene loss and intensified selection.</title>
        <authorList>
            <person name="Ward C.M."/>
            <person name="Onetto C.A."/>
            <person name="Borneman A.R."/>
        </authorList>
    </citation>
    <scope>NUCLEOTIDE SEQUENCE [LARGE SCALE GENOMIC DNA]</scope>
    <source>
        <strain evidence="8">AWRI1</strain>
        <tissue evidence="8">Single Adult Female</tissue>
    </source>
</reference>
<dbReference type="PRINTS" id="PR00326">
    <property type="entry name" value="GTP1OBG"/>
</dbReference>
<keyword evidence="4" id="KW-0342">GTP-binding</keyword>
<dbReference type="GO" id="GO:0043024">
    <property type="term" value="F:ribosomal small subunit binding"/>
    <property type="evidence" value="ECO:0007669"/>
    <property type="project" value="TreeGrafter"/>
</dbReference>
<dbReference type="InterPro" id="IPR005662">
    <property type="entry name" value="GTPase_Era-like"/>
</dbReference>
<dbReference type="SUPFAM" id="SSF54814">
    <property type="entry name" value="Prokaryotic type KH domain (KH-domain type II)"/>
    <property type="match status" value="1"/>
</dbReference>
<dbReference type="SUPFAM" id="SSF52540">
    <property type="entry name" value="P-loop containing nucleoside triphosphate hydrolases"/>
    <property type="match status" value="1"/>
</dbReference>
<proteinExistence type="inferred from homology"/>
<organism evidence="8 9">
    <name type="scientific">Parthenolecanium corni</name>
    <dbReference type="NCBI Taxonomy" id="536013"/>
    <lineage>
        <taxon>Eukaryota</taxon>
        <taxon>Metazoa</taxon>
        <taxon>Ecdysozoa</taxon>
        <taxon>Arthropoda</taxon>
        <taxon>Hexapoda</taxon>
        <taxon>Insecta</taxon>
        <taxon>Pterygota</taxon>
        <taxon>Neoptera</taxon>
        <taxon>Paraneoptera</taxon>
        <taxon>Hemiptera</taxon>
        <taxon>Sternorrhyncha</taxon>
        <taxon>Coccoidea</taxon>
        <taxon>Coccidae</taxon>
        <taxon>Parthenolecanium</taxon>
    </lineage>
</organism>
<evidence type="ECO:0000256" key="1">
    <source>
        <dbReference type="ARBA" id="ARBA00007921"/>
    </source>
</evidence>
<dbReference type="FunFam" id="3.40.50.300:FF:002220">
    <property type="entry name" value="GTPase Era, mitochondrial"/>
    <property type="match status" value="1"/>
</dbReference>
<dbReference type="AlphaFoldDB" id="A0AAN9TAH4"/>
<dbReference type="InterPro" id="IPR015946">
    <property type="entry name" value="KH_dom-like_a/b"/>
</dbReference>
<dbReference type="EMBL" id="JBBCAQ010000034">
    <property type="protein sequence ID" value="KAK7580307.1"/>
    <property type="molecule type" value="Genomic_DNA"/>
</dbReference>
<accession>A0AAN9TAH4</accession>
<dbReference type="PANTHER" id="PTHR42698:SF1">
    <property type="entry name" value="GTPASE ERA, MITOCHONDRIAL"/>
    <property type="match status" value="1"/>
</dbReference>
<keyword evidence="9" id="KW-1185">Reference proteome</keyword>
<dbReference type="Gene3D" id="3.40.50.300">
    <property type="entry name" value="P-loop containing nucleotide triphosphate hydrolases"/>
    <property type="match status" value="1"/>
</dbReference>
<dbReference type="InterPro" id="IPR030388">
    <property type="entry name" value="G_ERA_dom"/>
</dbReference>